<proteinExistence type="predicted"/>
<reference evidence="1" key="1">
    <citation type="submission" date="2016-08" db="EMBL/GenBank/DDBJ databases">
        <authorList>
            <person name="Ngugi D.K."/>
            <person name="Miyake S."/>
            <person name="Stingl U."/>
        </authorList>
    </citation>
    <scope>NUCLEOTIDE SEQUENCE</scope>
    <source>
        <strain evidence="1">SCG-B11WGA-EpuloA1</strain>
    </source>
</reference>
<comment type="caution">
    <text evidence="1">The sequence shown here is derived from an EMBL/GenBank/DDBJ whole genome shotgun (WGS) entry which is preliminary data.</text>
</comment>
<accession>A0ACC8X875</accession>
<name>A0ACC8X875_9FIRM</name>
<keyword evidence="2" id="KW-1185">Reference proteome</keyword>
<evidence type="ECO:0000313" key="1">
    <source>
        <dbReference type="EMBL" id="ONI37915.1"/>
    </source>
</evidence>
<evidence type="ECO:0000313" key="2">
    <source>
        <dbReference type="Proteomes" id="UP000188605"/>
    </source>
</evidence>
<organism evidence="1 2">
    <name type="scientific">Candidatus Epulonipiscium fishelsonii</name>
    <dbReference type="NCBI Taxonomy" id="77094"/>
    <lineage>
        <taxon>Bacteria</taxon>
        <taxon>Bacillati</taxon>
        <taxon>Bacillota</taxon>
        <taxon>Clostridia</taxon>
        <taxon>Lachnospirales</taxon>
        <taxon>Lachnospiraceae</taxon>
        <taxon>Candidatus Epulonipiscium</taxon>
    </lineage>
</organism>
<dbReference type="EMBL" id="LJDB01000102">
    <property type="protein sequence ID" value="ONI37915.1"/>
    <property type="molecule type" value="Genomic_DNA"/>
</dbReference>
<sequence>MTFQVLVATMKQDNFSLIKKMNLNSDAIIVNQQDKFKLDKIKYKNHKIAFYTLPEKGLSLSRNTALDRATADICLLADDDIVYESNYKQLIINEFIKNPKADIIIFNLKSTNINRPEFQIKKNIQRIRFYNCLRYGSFRIAFRLNKIKKRNIHFDLLFGAGSKYSHGEEGIFLSECLKKGLRIYGSNKIIGKVNHEVSTWFNGYDEKFFIDRGAMFTVLNTKLSYVYILQFAIRKYNLYCDNYNLIEAIKLMLEGRKIYENY</sequence>
<protein>
    <submittedName>
        <fullName evidence="1">Uncharacterized protein</fullName>
    </submittedName>
</protein>
<gene>
    <name evidence="1" type="ORF">AN396_12225</name>
</gene>
<dbReference type="Proteomes" id="UP000188605">
    <property type="component" value="Unassembled WGS sequence"/>
</dbReference>